<dbReference type="AlphaFoldDB" id="A0A6J4UY72"/>
<protein>
    <submittedName>
        <fullName evidence="3">Uncharacterized protein</fullName>
    </submittedName>
</protein>
<reference evidence="3" key="1">
    <citation type="submission" date="2020-02" db="EMBL/GenBank/DDBJ databases">
        <authorList>
            <person name="Meier V. D."/>
        </authorList>
    </citation>
    <scope>NUCLEOTIDE SEQUENCE</scope>
    <source>
        <strain evidence="3">AVDCRST_MAG87</strain>
    </source>
</reference>
<organism evidence="3">
    <name type="scientific">uncultured Thermomicrobiales bacterium</name>
    <dbReference type="NCBI Taxonomy" id="1645740"/>
    <lineage>
        <taxon>Bacteria</taxon>
        <taxon>Pseudomonadati</taxon>
        <taxon>Thermomicrobiota</taxon>
        <taxon>Thermomicrobia</taxon>
        <taxon>Thermomicrobiales</taxon>
        <taxon>environmental samples</taxon>
    </lineage>
</organism>
<sequence length="87" mass="9206">MTTFEWFLLIVVVLGVPLVVAVVVTLWTLEQARQRNRRNRPGDGTNGPVKRNATRGGAEPVATATPGDGTALETPAQVPVRESGSPG</sequence>
<name>A0A6J4UY72_9BACT</name>
<proteinExistence type="predicted"/>
<keyword evidence="2" id="KW-0472">Membrane</keyword>
<evidence type="ECO:0000256" key="2">
    <source>
        <dbReference type="SAM" id="Phobius"/>
    </source>
</evidence>
<evidence type="ECO:0000256" key="1">
    <source>
        <dbReference type="SAM" id="MobiDB-lite"/>
    </source>
</evidence>
<feature type="region of interest" description="Disordered" evidence="1">
    <location>
        <begin position="32"/>
        <end position="87"/>
    </location>
</feature>
<dbReference type="EMBL" id="CADCWJ010000364">
    <property type="protein sequence ID" value="CAA9561796.1"/>
    <property type="molecule type" value="Genomic_DNA"/>
</dbReference>
<gene>
    <name evidence="3" type="ORF">AVDCRST_MAG87-1640</name>
</gene>
<keyword evidence="2" id="KW-1133">Transmembrane helix</keyword>
<feature type="transmembrane region" description="Helical" evidence="2">
    <location>
        <begin position="6"/>
        <end position="29"/>
    </location>
</feature>
<evidence type="ECO:0000313" key="3">
    <source>
        <dbReference type="EMBL" id="CAA9561796.1"/>
    </source>
</evidence>
<keyword evidence="2" id="KW-0812">Transmembrane</keyword>
<accession>A0A6J4UY72</accession>